<reference evidence="1 2" key="1">
    <citation type="submission" date="2020-04" db="EMBL/GenBank/DDBJ databases">
        <title>Perkinsus olseni comparative genomics.</title>
        <authorList>
            <person name="Bogema D.R."/>
        </authorList>
    </citation>
    <scope>NUCLEOTIDE SEQUENCE [LARGE SCALE GENOMIC DNA]</scope>
    <source>
        <strain evidence="1">ATCC PRA-205</strain>
    </source>
</reference>
<evidence type="ECO:0008006" key="3">
    <source>
        <dbReference type="Google" id="ProtNLM"/>
    </source>
</evidence>
<gene>
    <name evidence="1" type="ORF">FOZ62_000128</name>
</gene>
<dbReference type="Proteomes" id="UP000574390">
    <property type="component" value="Unassembled WGS sequence"/>
</dbReference>
<dbReference type="EMBL" id="JABANM010017227">
    <property type="protein sequence ID" value="KAF4728122.1"/>
    <property type="molecule type" value="Genomic_DNA"/>
</dbReference>
<protein>
    <recommendedName>
        <fullName evidence="3">Protein arginine methyltransferase 10</fullName>
    </recommendedName>
</protein>
<proteinExistence type="predicted"/>
<comment type="caution">
    <text evidence="1">The sequence shown here is derived from an EMBL/GenBank/DDBJ whole genome shotgun (WGS) entry which is preliminary data.</text>
</comment>
<feature type="non-terminal residue" evidence="1">
    <location>
        <position position="541"/>
    </location>
</feature>
<feature type="non-terminal residue" evidence="1">
    <location>
        <position position="1"/>
    </location>
</feature>
<organism evidence="1 2">
    <name type="scientific">Perkinsus olseni</name>
    <name type="common">Perkinsus atlanticus</name>
    <dbReference type="NCBI Taxonomy" id="32597"/>
    <lineage>
        <taxon>Eukaryota</taxon>
        <taxon>Sar</taxon>
        <taxon>Alveolata</taxon>
        <taxon>Perkinsozoa</taxon>
        <taxon>Perkinsea</taxon>
        <taxon>Perkinsida</taxon>
        <taxon>Perkinsidae</taxon>
        <taxon>Perkinsus</taxon>
    </lineage>
</organism>
<evidence type="ECO:0000313" key="2">
    <source>
        <dbReference type="Proteomes" id="UP000574390"/>
    </source>
</evidence>
<sequence>CANSNASDTRIKIVDHSHDTRLPSYAELHHCKTANETSDLAVPHCSSPTDCRTAAAMVHGNRVFEGFSFTDWVSYSGSKRYDVCYCDGHCASPANWHKVGEFDRESLQLVRELGSLGPPMARSQPGKVAVFTRADSTAILPLGLHAKADTYHPIIGIKSDPAYSLGHADCQRDPFEIGGISQEDTFALHRGVQLSDAIAFDAGVTANTVTLHTPGPVVVCYCPLADSQGCRDGSFWRAALRFTVSGPTGVKEFIFSAHVPVRFELEGHGLSSAPGYLRLVQPAENCSSNDGNPNTGLGNLHIGCPDHCSGVTDVGGSESNIPLQGRDAEHVRCDENNDNCESVYITSVTVISASATEVKFNGNPGLNDGDIISLGDNISPGDHISEEEFDLVKGWARYAGISGSYFIGNPVTIIPDDPATVTIPVGWSRSPAPQIVVVTDSLGRGGYWYSHSHAATKEEVVSNSPITNAKLCYSYGQHNNYHAHVGHVTFVDPPQMSASIHLTARQVEARAPVIVEFRTGGDPAANPMYGRRPGDTQLIVQ</sequence>
<name>A0A7J6S6G0_PEROL</name>
<dbReference type="AlphaFoldDB" id="A0A7J6S6G0"/>
<accession>A0A7J6S6G0</accession>
<evidence type="ECO:0000313" key="1">
    <source>
        <dbReference type="EMBL" id="KAF4728122.1"/>
    </source>
</evidence>